<name>A0A2S5KMV3_9PROT</name>
<evidence type="ECO:0000256" key="10">
    <source>
        <dbReference type="RuleBase" id="RU362123"/>
    </source>
</evidence>
<evidence type="ECO:0000256" key="6">
    <source>
        <dbReference type="ARBA" id="ARBA00022692"/>
    </source>
</evidence>
<feature type="compositionally biased region" description="Polar residues" evidence="11">
    <location>
        <begin position="199"/>
        <end position="209"/>
    </location>
</feature>
<dbReference type="SUPFAM" id="SSF74653">
    <property type="entry name" value="TolA/TonB C-terminal domain"/>
    <property type="match status" value="1"/>
</dbReference>
<evidence type="ECO:0000256" key="7">
    <source>
        <dbReference type="ARBA" id="ARBA00022927"/>
    </source>
</evidence>
<keyword evidence="5 10" id="KW-0997">Cell inner membrane</keyword>
<feature type="compositionally biased region" description="Low complexity" evidence="11">
    <location>
        <begin position="170"/>
        <end position="184"/>
    </location>
</feature>
<feature type="region of interest" description="Disordered" evidence="11">
    <location>
        <begin position="68"/>
        <end position="104"/>
    </location>
</feature>
<evidence type="ECO:0000256" key="2">
    <source>
        <dbReference type="ARBA" id="ARBA00006555"/>
    </source>
</evidence>
<protein>
    <recommendedName>
        <fullName evidence="10">Protein TonB</fullName>
    </recommendedName>
</protein>
<dbReference type="PROSITE" id="PS52015">
    <property type="entry name" value="TONB_CTD"/>
    <property type="match status" value="1"/>
</dbReference>
<evidence type="ECO:0000313" key="14">
    <source>
        <dbReference type="Proteomes" id="UP000238196"/>
    </source>
</evidence>
<feature type="compositionally biased region" description="Polar residues" evidence="11">
    <location>
        <begin position="123"/>
        <end position="133"/>
    </location>
</feature>
<feature type="transmembrane region" description="Helical" evidence="10">
    <location>
        <begin position="20"/>
        <end position="38"/>
    </location>
</feature>
<comment type="function">
    <text evidence="10">Interacts with outer membrane receptor proteins that carry out high-affinity binding and energy dependent uptake into the periplasmic space of specific substrates. It could act to transduce energy from the cytoplasmic membrane to specific energy-requiring processes in the outer membrane, resulting in the release into the periplasm of ligands bound by these outer membrane proteins.</text>
</comment>
<dbReference type="InterPro" id="IPR006260">
    <property type="entry name" value="TonB/TolA_C"/>
</dbReference>
<keyword evidence="3 10" id="KW-0813">Transport</keyword>
<comment type="subcellular location">
    <subcellularLocation>
        <location evidence="1 10">Cell inner membrane</location>
        <topology evidence="1 10">Single-pass membrane protein</topology>
        <orientation evidence="1 10">Periplasmic side</orientation>
    </subcellularLocation>
</comment>
<keyword evidence="9 10" id="KW-0472">Membrane</keyword>
<dbReference type="InterPro" id="IPR051045">
    <property type="entry name" value="TonB-dependent_transducer"/>
</dbReference>
<keyword evidence="4 10" id="KW-1003">Cell membrane</keyword>
<dbReference type="GO" id="GO:0055085">
    <property type="term" value="P:transmembrane transport"/>
    <property type="evidence" value="ECO:0007669"/>
    <property type="project" value="InterPro"/>
</dbReference>
<evidence type="ECO:0000313" key="13">
    <source>
        <dbReference type="EMBL" id="PPC75955.1"/>
    </source>
</evidence>
<comment type="similarity">
    <text evidence="2 10">Belongs to the TonB family.</text>
</comment>
<dbReference type="AlphaFoldDB" id="A0A2S5KMV3"/>
<dbReference type="PANTHER" id="PTHR33446:SF2">
    <property type="entry name" value="PROTEIN TONB"/>
    <property type="match status" value="1"/>
</dbReference>
<dbReference type="Proteomes" id="UP000238196">
    <property type="component" value="Unassembled WGS sequence"/>
</dbReference>
<dbReference type="GO" id="GO:0015891">
    <property type="term" value="P:siderophore transport"/>
    <property type="evidence" value="ECO:0007669"/>
    <property type="project" value="InterPro"/>
</dbReference>
<dbReference type="PANTHER" id="PTHR33446">
    <property type="entry name" value="PROTEIN TONB-RELATED"/>
    <property type="match status" value="1"/>
</dbReference>
<keyword evidence="6 10" id="KW-0812">Transmembrane</keyword>
<evidence type="ECO:0000256" key="8">
    <source>
        <dbReference type="ARBA" id="ARBA00022989"/>
    </source>
</evidence>
<dbReference type="GO" id="GO:0015031">
    <property type="term" value="P:protein transport"/>
    <property type="evidence" value="ECO:0007669"/>
    <property type="project" value="UniProtKB-UniRule"/>
</dbReference>
<feature type="region of interest" description="Disordered" evidence="11">
    <location>
        <begin position="119"/>
        <end position="278"/>
    </location>
</feature>
<feature type="compositionally biased region" description="Polar residues" evidence="11">
    <location>
        <begin position="237"/>
        <end position="256"/>
    </location>
</feature>
<dbReference type="InterPro" id="IPR003538">
    <property type="entry name" value="TonB"/>
</dbReference>
<dbReference type="Pfam" id="PF03544">
    <property type="entry name" value="TonB_C"/>
    <property type="match status" value="1"/>
</dbReference>
<evidence type="ECO:0000256" key="5">
    <source>
        <dbReference type="ARBA" id="ARBA00022519"/>
    </source>
</evidence>
<gene>
    <name evidence="13" type="ORF">C4K68_17425</name>
</gene>
<accession>A0A2S5KMV3</accession>
<organism evidence="13 14">
    <name type="scientific">Proteobacteria bacterium 228</name>
    <dbReference type="NCBI Taxonomy" id="2083153"/>
    <lineage>
        <taxon>Bacteria</taxon>
        <taxon>Pseudomonadati</taxon>
        <taxon>Pseudomonadota</taxon>
    </lineage>
</organism>
<comment type="caution">
    <text evidence="13">The sequence shown here is derived from an EMBL/GenBank/DDBJ whole genome shotgun (WGS) entry which is preliminary data.</text>
</comment>
<reference evidence="13 14" key="1">
    <citation type="submission" date="2018-02" db="EMBL/GenBank/DDBJ databases">
        <title>novel marine gammaproteobacteria from coastal saline agro ecosystem.</title>
        <authorList>
            <person name="Krishnan R."/>
            <person name="Ramesh Kumar N."/>
        </authorList>
    </citation>
    <scope>NUCLEOTIDE SEQUENCE [LARGE SCALE GENOMIC DNA]</scope>
    <source>
        <strain evidence="13 14">228</strain>
    </source>
</reference>
<evidence type="ECO:0000256" key="3">
    <source>
        <dbReference type="ARBA" id="ARBA00022448"/>
    </source>
</evidence>
<dbReference type="PRINTS" id="PR01374">
    <property type="entry name" value="TONBPROTEIN"/>
</dbReference>
<evidence type="ECO:0000259" key="12">
    <source>
        <dbReference type="PROSITE" id="PS52015"/>
    </source>
</evidence>
<dbReference type="EMBL" id="PRLP01000058">
    <property type="protein sequence ID" value="PPC75955.1"/>
    <property type="molecule type" value="Genomic_DNA"/>
</dbReference>
<evidence type="ECO:0000256" key="4">
    <source>
        <dbReference type="ARBA" id="ARBA00022475"/>
    </source>
</evidence>
<dbReference type="GO" id="GO:0098797">
    <property type="term" value="C:plasma membrane protein complex"/>
    <property type="evidence" value="ECO:0007669"/>
    <property type="project" value="TreeGrafter"/>
</dbReference>
<dbReference type="GO" id="GO:0031992">
    <property type="term" value="F:energy transducer activity"/>
    <property type="evidence" value="ECO:0007669"/>
    <property type="project" value="InterPro"/>
</dbReference>
<dbReference type="GO" id="GO:0030288">
    <property type="term" value="C:outer membrane-bounded periplasmic space"/>
    <property type="evidence" value="ECO:0007669"/>
    <property type="project" value="InterPro"/>
</dbReference>
<dbReference type="OrthoDB" id="9792439at2"/>
<evidence type="ECO:0000256" key="11">
    <source>
        <dbReference type="SAM" id="MobiDB-lite"/>
    </source>
</evidence>
<keyword evidence="8 10" id="KW-1133">Transmembrane helix</keyword>
<keyword evidence="7 10" id="KW-0653">Protein transport</keyword>
<evidence type="ECO:0000256" key="1">
    <source>
        <dbReference type="ARBA" id="ARBA00004383"/>
    </source>
</evidence>
<evidence type="ECO:0000256" key="9">
    <source>
        <dbReference type="ARBA" id="ARBA00023136"/>
    </source>
</evidence>
<feature type="domain" description="TonB C-terminal" evidence="12">
    <location>
        <begin position="255"/>
        <end position="339"/>
    </location>
</feature>
<dbReference type="Gene3D" id="3.30.1150.10">
    <property type="match status" value="1"/>
</dbReference>
<dbReference type="InterPro" id="IPR037682">
    <property type="entry name" value="TonB_C"/>
</dbReference>
<dbReference type="NCBIfam" id="TIGR01352">
    <property type="entry name" value="tonB_Cterm"/>
    <property type="match status" value="1"/>
</dbReference>
<keyword evidence="10" id="KW-0735">Signal-anchor</keyword>
<proteinExistence type="inferred from homology"/>
<sequence length="339" mass="35629">MAAMHPIHSQRSCSVFSSSLWLWLLVSLAAHGVALIALSQTTWLLSMGEPGNGTTSGPAIAVELRYAASQQPADSPSLPKPLSEQAEQRNLPSPSAPEPAAVPPAATAVTIKEVEHDLAPSTVPLSSSPATVDNESRKLPNLPVVATMAEASEPASKPLKPKPLPEKKSPVSAAKPASHTKSPAAPKPPAAEKKHATTSMQAQPTNQPLQPAKPDSPPQTDKSEQTTQKDSSASSSPLTQSAEAATNKGGPSSASERYTLGSADNPSPHYPSRARQNNWQGRVTLRVTLAPDGRVEQVDVAESSGYGVLDRAALATVQQWRFRAGSSETVLVPIRFKLQ</sequence>